<dbReference type="GO" id="GO:0003942">
    <property type="term" value="F:N-acetyl-gamma-glutamyl-phosphate reductase activity"/>
    <property type="evidence" value="ECO:0007669"/>
    <property type="project" value="UniProtKB-UniRule"/>
</dbReference>
<dbReference type="InterPro" id="IPR036291">
    <property type="entry name" value="NAD(P)-bd_dom_sf"/>
</dbReference>
<evidence type="ECO:0000256" key="1">
    <source>
        <dbReference type="ARBA" id="ARBA00022571"/>
    </source>
</evidence>
<evidence type="ECO:0000256" key="3">
    <source>
        <dbReference type="ARBA" id="ARBA00022857"/>
    </source>
</evidence>
<dbReference type="GO" id="GO:0051287">
    <property type="term" value="F:NAD binding"/>
    <property type="evidence" value="ECO:0007669"/>
    <property type="project" value="InterPro"/>
</dbReference>
<feature type="active site" evidence="5 6">
    <location>
        <position position="154"/>
    </location>
</feature>
<dbReference type="SMART" id="SM00859">
    <property type="entry name" value="Semialdhyde_dh"/>
    <property type="match status" value="1"/>
</dbReference>
<dbReference type="CDD" id="cd17895">
    <property type="entry name" value="AGPR_1_N"/>
    <property type="match status" value="1"/>
</dbReference>
<name>A0A101J507_CHLLI</name>
<dbReference type="EC" id="1.2.1.38" evidence="5"/>
<comment type="pathway">
    <text evidence="5">Amino-acid biosynthesis; L-arginine biosynthesis; N(2)-acetyl-L-ornithine from L-glutamate: step 3/4.</text>
</comment>
<keyword evidence="4 5" id="KW-0560">Oxidoreductase</keyword>
<comment type="catalytic activity">
    <reaction evidence="5">
        <text>N-acetyl-L-glutamate 5-semialdehyde + phosphate + NADP(+) = N-acetyl-L-glutamyl 5-phosphate + NADPH + H(+)</text>
        <dbReference type="Rhea" id="RHEA:21588"/>
        <dbReference type="ChEBI" id="CHEBI:15378"/>
        <dbReference type="ChEBI" id="CHEBI:29123"/>
        <dbReference type="ChEBI" id="CHEBI:43474"/>
        <dbReference type="ChEBI" id="CHEBI:57783"/>
        <dbReference type="ChEBI" id="CHEBI:57936"/>
        <dbReference type="ChEBI" id="CHEBI:58349"/>
        <dbReference type="EC" id="1.2.1.38"/>
    </reaction>
</comment>
<dbReference type="PROSITE" id="PS01224">
    <property type="entry name" value="ARGC"/>
    <property type="match status" value="1"/>
</dbReference>
<keyword evidence="3 5" id="KW-0521">NADP</keyword>
<dbReference type="InterPro" id="IPR050085">
    <property type="entry name" value="AGPR"/>
</dbReference>
<dbReference type="EMBL" id="LMBR01000238">
    <property type="protein sequence ID" value="KUL20357.1"/>
    <property type="molecule type" value="Genomic_DNA"/>
</dbReference>
<dbReference type="HAMAP" id="MF_00150">
    <property type="entry name" value="ArgC_type1"/>
    <property type="match status" value="1"/>
</dbReference>
<evidence type="ECO:0000256" key="5">
    <source>
        <dbReference type="HAMAP-Rule" id="MF_00150"/>
    </source>
</evidence>
<comment type="similarity">
    <text evidence="5">Belongs to the NAGSA dehydrogenase family. Type 1 subfamily.</text>
</comment>
<dbReference type="InterPro" id="IPR000706">
    <property type="entry name" value="AGPR_type-1"/>
</dbReference>
<dbReference type="Pfam" id="PF01118">
    <property type="entry name" value="Semialdhyde_dh"/>
    <property type="match status" value="1"/>
</dbReference>
<dbReference type="CDD" id="cd23934">
    <property type="entry name" value="AGPR_1_C"/>
    <property type="match status" value="1"/>
</dbReference>
<dbReference type="AlphaFoldDB" id="A0A101J507"/>
<dbReference type="UniPathway" id="UPA00068">
    <property type="reaction ID" value="UER00108"/>
</dbReference>
<accession>A0A101J507</accession>
<comment type="subcellular location">
    <subcellularLocation>
        <location evidence="5">Cytoplasm</location>
    </subcellularLocation>
</comment>
<feature type="domain" description="Semialdehyde dehydrogenase NAD-binding" evidence="7">
    <location>
        <begin position="15"/>
        <end position="146"/>
    </location>
</feature>
<evidence type="ECO:0000256" key="2">
    <source>
        <dbReference type="ARBA" id="ARBA00022605"/>
    </source>
</evidence>
<dbReference type="InterPro" id="IPR058924">
    <property type="entry name" value="AGPR_dimerisation_dom"/>
</dbReference>
<evidence type="ECO:0000256" key="6">
    <source>
        <dbReference type="PROSITE-ProRule" id="PRU10010"/>
    </source>
</evidence>
<keyword evidence="2 5" id="KW-0028">Amino-acid biosynthesis</keyword>
<keyword evidence="1 5" id="KW-0055">Arginine biosynthesis</keyword>
<dbReference type="PANTHER" id="PTHR32338:SF10">
    <property type="entry name" value="N-ACETYL-GAMMA-GLUTAMYL-PHOSPHATE REDUCTASE, CHLOROPLASTIC-RELATED"/>
    <property type="match status" value="1"/>
</dbReference>
<dbReference type="Pfam" id="PF22698">
    <property type="entry name" value="Semialdhyde_dhC_1"/>
    <property type="match status" value="1"/>
</dbReference>
<comment type="caution">
    <text evidence="8">The sequence shown here is derived from an EMBL/GenBank/DDBJ whole genome shotgun (WGS) entry which is preliminary data.</text>
</comment>
<dbReference type="GO" id="GO:0006526">
    <property type="term" value="P:L-arginine biosynthetic process"/>
    <property type="evidence" value="ECO:0007669"/>
    <property type="project" value="UniProtKB-UniRule"/>
</dbReference>
<dbReference type="SUPFAM" id="SSF55347">
    <property type="entry name" value="Glyceraldehyde-3-phosphate dehydrogenase-like, C-terminal domain"/>
    <property type="match status" value="1"/>
</dbReference>
<dbReference type="InterPro" id="IPR000534">
    <property type="entry name" value="Semialdehyde_DH_NAD-bd"/>
</dbReference>
<dbReference type="InterPro" id="IPR023013">
    <property type="entry name" value="AGPR_AS"/>
</dbReference>
<protein>
    <recommendedName>
        <fullName evidence="5">N-acetyl-gamma-glutamyl-phosphate reductase</fullName>
        <shortName evidence="5">AGPR</shortName>
        <ecNumber evidence="5">1.2.1.38</ecNumber>
    </recommendedName>
    <alternativeName>
        <fullName evidence="5">N-acetyl-glutamate semialdehyde dehydrogenase</fullName>
        <shortName evidence="5">NAGSA dehydrogenase</shortName>
    </alternativeName>
</protein>
<dbReference type="Proteomes" id="UP000053937">
    <property type="component" value="Unassembled WGS sequence"/>
</dbReference>
<dbReference type="PANTHER" id="PTHR32338">
    <property type="entry name" value="N-ACETYL-GAMMA-GLUTAMYL-PHOSPHATE REDUCTASE, CHLOROPLASTIC-RELATED-RELATED"/>
    <property type="match status" value="1"/>
</dbReference>
<dbReference type="Gene3D" id="3.30.360.10">
    <property type="entry name" value="Dihydrodipicolinate Reductase, domain 2"/>
    <property type="match status" value="1"/>
</dbReference>
<dbReference type="GO" id="GO:0005737">
    <property type="term" value="C:cytoplasm"/>
    <property type="evidence" value="ECO:0007669"/>
    <property type="project" value="UniProtKB-SubCell"/>
</dbReference>
<sequence>MAHSDISPATGKKYSASVIGASGYSGAELVRLLLRHPSVRLEALYAFSQAGKRFSDLYPSISCDMELQRYEGESTSDICFLALPHGEALNIVPGLVRSGRTVIDLSGDFRLKNINEHETYYRQSKPADACMTYAMPELFRDEIARSRAVSNPGCYATSIILALAPLFLVPDNSFSVRTVSCTSVSGISGAGRTSKTELSFSEMSENMRAYKVCHHQHTPEIMQALGSSASEPSFDFTFTPVIGPFTRGIYSMLTVSLKGPVETNAIQELYRSFYAAAPFVRVRSSMTEVRHVAMTNFCDIHIAYGPENGRLVIVSAIDNLLKGAAGQAVQNMNIMLGMDETLGLL</sequence>
<gene>
    <name evidence="5" type="primary">argC</name>
    <name evidence="8" type="ORF">ASB62_09410</name>
</gene>
<reference evidence="8 9" key="1">
    <citation type="submission" date="2015-10" db="EMBL/GenBank/DDBJ databases">
        <title>Draft Genome Sequence of Chlorobium limicola strain Frasassi Growing under Artificial Lighting in the Frasassi Cave System.</title>
        <authorList>
            <person name="Mansor M."/>
            <person name="Macalady J."/>
        </authorList>
    </citation>
    <scope>NUCLEOTIDE SEQUENCE [LARGE SCALE GENOMIC DNA]</scope>
    <source>
        <strain evidence="8 9">Frasassi</strain>
    </source>
</reference>
<organism evidence="8 9">
    <name type="scientific">Chlorobium limicola</name>
    <dbReference type="NCBI Taxonomy" id="1092"/>
    <lineage>
        <taxon>Bacteria</taxon>
        <taxon>Pseudomonadati</taxon>
        <taxon>Chlorobiota</taxon>
        <taxon>Chlorobiia</taxon>
        <taxon>Chlorobiales</taxon>
        <taxon>Chlorobiaceae</taxon>
        <taxon>Chlorobium/Pelodictyon group</taxon>
        <taxon>Chlorobium</taxon>
    </lineage>
</organism>
<evidence type="ECO:0000256" key="4">
    <source>
        <dbReference type="ARBA" id="ARBA00023002"/>
    </source>
</evidence>
<evidence type="ECO:0000259" key="7">
    <source>
        <dbReference type="SMART" id="SM00859"/>
    </source>
</evidence>
<dbReference type="OrthoDB" id="9801289at2"/>
<dbReference type="RefSeq" id="WP_059139630.1">
    <property type="nucleotide sequence ID" value="NZ_LMBR01000238.1"/>
</dbReference>
<dbReference type="Gene3D" id="3.40.50.720">
    <property type="entry name" value="NAD(P)-binding Rossmann-like Domain"/>
    <property type="match status" value="1"/>
</dbReference>
<dbReference type="NCBIfam" id="TIGR01850">
    <property type="entry name" value="argC"/>
    <property type="match status" value="1"/>
</dbReference>
<proteinExistence type="inferred from homology"/>
<keyword evidence="5" id="KW-0963">Cytoplasm</keyword>
<evidence type="ECO:0000313" key="9">
    <source>
        <dbReference type="Proteomes" id="UP000053937"/>
    </source>
</evidence>
<comment type="function">
    <text evidence="5">Catalyzes the NADPH-dependent reduction of N-acetyl-5-glutamyl phosphate to yield N-acetyl-L-glutamate 5-semialdehyde.</text>
</comment>
<dbReference type="GO" id="GO:0070401">
    <property type="term" value="F:NADP+ binding"/>
    <property type="evidence" value="ECO:0007669"/>
    <property type="project" value="InterPro"/>
</dbReference>
<evidence type="ECO:0000313" key="8">
    <source>
        <dbReference type="EMBL" id="KUL20357.1"/>
    </source>
</evidence>
<dbReference type="SUPFAM" id="SSF51735">
    <property type="entry name" value="NAD(P)-binding Rossmann-fold domains"/>
    <property type="match status" value="1"/>
</dbReference>
<keyword evidence="9" id="KW-1185">Reference proteome</keyword>